<evidence type="ECO:0000313" key="3">
    <source>
        <dbReference type="Proteomes" id="UP001372834"/>
    </source>
</evidence>
<dbReference type="AlphaFoldDB" id="A0AAN8S8W5"/>
<accession>A0AAN8S8W5</accession>
<feature type="compositionally biased region" description="Low complexity" evidence="1">
    <location>
        <begin position="53"/>
        <end position="70"/>
    </location>
</feature>
<feature type="region of interest" description="Disordered" evidence="1">
    <location>
        <begin position="45"/>
        <end position="97"/>
    </location>
</feature>
<dbReference type="EMBL" id="JAWJWE010000003">
    <property type="protein sequence ID" value="KAK6639859.1"/>
    <property type="molecule type" value="Genomic_DNA"/>
</dbReference>
<evidence type="ECO:0000313" key="2">
    <source>
        <dbReference type="EMBL" id="KAK6639859.1"/>
    </source>
</evidence>
<organism evidence="2 3">
    <name type="scientific">Polyplax serrata</name>
    <name type="common">Common mouse louse</name>
    <dbReference type="NCBI Taxonomy" id="468196"/>
    <lineage>
        <taxon>Eukaryota</taxon>
        <taxon>Metazoa</taxon>
        <taxon>Ecdysozoa</taxon>
        <taxon>Arthropoda</taxon>
        <taxon>Hexapoda</taxon>
        <taxon>Insecta</taxon>
        <taxon>Pterygota</taxon>
        <taxon>Neoptera</taxon>
        <taxon>Paraneoptera</taxon>
        <taxon>Psocodea</taxon>
        <taxon>Troctomorpha</taxon>
        <taxon>Phthiraptera</taxon>
        <taxon>Anoplura</taxon>
        <taxon>Polyplacidae</taxon>
        <taxon>Polyplax</taxon>
    </lineage>
</organism>
<feature type="region of interest" description="Disordered" evidence="1">
    <location>
        <begin position="1"/>
        <end position="32"/>
    </location>
</feature>
<feature type="compositionally biased region" description="Basic and acidic residues" evidence="1">
    <location>
        <begin position="1"/>
        <end position="24"/>
    </location>
</feature>
<reference evidence="2 3" key="1">
    <citation type="submission" date="2023-10" db="EMBL/GenBank/DDBJ databases">
        <title>Genomes of two closely related lineages of the louse Polyplax serrata with different host specificities.</title>
        <authorList>
            <person name="Martinu J."/>
            <person name="Tarabai H."/>
            <person name="Stefka J."/>
            <person name="Hypsa V."/>
        </authorList>
    </citation>
    <scope>NUCLEOTIDE SEQUENCE [LARGE SCALE GENOMIC DNA]</scope>
    <source>
        <strain evidence="2">HR10_N</strain>
    </source>
</reference>
<proteinExistence type="predicted"/>
<evidence type="ECO:0000256" key="1">
    <source>
        <dbReference type="SAM" id="MobiDB-lite"/>
    </source>
</evidence>
<gene>
    <name evidence="2" type="ORF">RUM43_008134</name>
</gene>
<dbReference type="Proteomes" id="UP001372834">
    <property type="component" value="Unassembled WGS sequence"/>
</dbReference>
<name>A0AAN8S8W5_POLSC</name>
<sequence>MSGDSERPEKKAQRNNIKKEEEKKGKRQKPKLWLFAGKKWEAAKGKFHKKGAAGKSRCPSCSRPTTTVSSPRRRVLENEKNRKVGRQTSDSSHEKTQSWKFFPLPDFHSFPDSRELLTPVLKAFFSFNPEGQSSTTQTTKTLQECTTILKKVSVSHATFEPQVSPAT</sequence>
<comment type="caution">
    <text evidence="2">The sequence shown here is derived from an EMBL/GenBank/DDBJ whole genome shotgun (WGS) entry which is preliminary data.</text>
</comment>
<protein>
    <submittedName>
        <fullName evidence="2">Uncharacterized protein</fullName>
    </submittedName>
</protein>